<dbReference type="PROSITE" id="PS00675">
    <property type="entry name" value="SIGMA54_INTERACT_1"/>
    <property type="match status" value="1"/>
</dbReference>
<feature type="domain" description="Sigma-54 factor interaction" evidence="6">
    <location>
        <begin position="36"/>
        <end position="248"/>
    </location>
</feature>
<dbReference type="Gene3D" id="3.40.50.300">
    <property type="entry name" value="P-loop containing nucleotide triphosphate hydrolases"/>
    <property type="match status" value="1"/>
</dbReference>
<reference evidence="8" key="1">
    <citation type="journal article" date="2019" name="Int. J. Syst. Evol. Microbiol.">
        <title>The Global Catalogue of Microorganisms (GCM) 10K type strain sequencing project: providing services to taxonomists for standard genome sequencing and annotation.</title>
        <authorList>
            <consortium name="The Broad Institute Genomics Platform"/>
            <consortium name="The Broad Institute Genome Sequencing Center for Infectious Disease"/>
            <person name="Wu L."/>
            <person name="Ma J."/>
        </authorList>
    </citation>
    <scope>NUCLEOTIDE SEQUENCE [LARGE SCALE GENOMIC DNA]</scope>
    <source>
        <strain evidence="8">KCTC 42730</strain>
    </source>
</reference>
<dbReference type="SMART" id="SM00382">
    <property type="entry name" value="AAA"/>
    <property type="match status" value="1"/>
</dbReference>
<sequence length="376" mass="42601">MDLCFENGFLDKSYLSNKYPDGVIVPNNLISLCLGVSNCSEIPVLISGETGTGKGFLVKYIHQLRKEKEGSVPCISINCALINNDVADSMIFGHKKGAFTGATEDSDGAVGKSEGGIFFLDEIHCLNIETQKKLLRVLDDGSYTRVGESLERKANFQLIVATNVDLSKLVVEGKFLLDLLMRIKGIDIFLPPLRQRLDELSDLIALYFDKHNLKIQISDFNQIVENFSTRLWPGNVRQLYSVLDSMRFKARVNDDLYFCKYIPGLDESLDGFLIGNESKVNSTDSRSEEIEEIIKHVSRVCVEPIHLEWLTERIEAMLIRYTMSRSSSIFDVMNHLGLSRGKLDFKRRKYDLMFSCNSFDEKLIGNNKSKSSLVRY</sequence>
<dbReference type="InterPro" id="IPR025662">
    <property type="entry name" value="Sigma_54_int_dom_ATP-bd_1"/>
</dbReference>
<dbReference type="CDD" id="cd00009">
    <property type="entry name" value="AAA"/>
    <property type="match status" value="1"/>
</dbReference>
<dbReference type="PROSITE" id="PS00676">
    <property type="entry name" value="SIGMA54_INTERACT_2"/>
    <property type="match status" value="1"/>
</dbReference>
<keyword evidence="8" id="KW-1185">Reference proteome</keyword>
<gene>
    <name evidence="7" type="ORF">ACFOEE_12050</name>
</gene>
<dbReference type="InterPro" id="IPR002078">
    <property type="entry name" value="Sigma_54_int"/>
</dbReference>
<protein>
    <submittedName>
        <fullName evidence="7">Sigma-54-dependent transcriptional regulator</fullName>
    </submittedName>
</protein>
<keyword evidence="4" id="KW-0238">DNA-binding</keyword>
<evidence type="ECO:0000256" key="5">
    <source>
        <dbReference type="ARBA" id="ARBA00023159"/>
    </source>
</evidence>
<evidence type="ECO:0000256" key="3">
    <source>
        <dbReference type="ARBA" id="ARBA00023012"/>
    </source>
</evidence>
<dbReference type="InterPro" id="IPR025943">
    <property type="entry name" value="Sigma_54_int_dom_ATP-bd_2"/>
</dbReference>
<dbReference type="SUPFAM" id="SSF52540">
    <property type="entry name" value="P-loop containing nucleoside triphosphate hydrolases"/>
    <property type="match status" value="1"/>
</dbReference>
<evidence type="ECO:0000259" key="6">
    <source>
        <dbReference type="PROSITE" id="PS50045"/>
    </source>
</evidence>
<organism evidence="7 8">
    <name type="scientific">Pseudoalteromonas fenneropenaei</name>
    <dbReference type="NCBI Taxonomy" id="1737459"/>
    <lineage>
        <taxon>Bacteria</taxon>
        <taxon>Pseudomonadati</taxon>
        <taxon>Pseudomonadota</taxon>
        <taxon>Gammaproteobacteria</taxon>
        <taxon>Alteromonadales</taxon>
        <taxon>Pseudoalteromonadaceae</taxon>
        <taxon>Pseudoalteromonas</taxon>
    </lineage>
</organism>
<dbReference type="RefSeq" id="WP_377124551.1">
    <property type="nucleotide sequence ID" value="NZ_JBHRSD010000018.1"/>
</dbReference>
<dbReference type="EMBL" id="JBHRSD010000018">
    <property type="protein sequence ID" value="MFC3033253.1"/>
    <property type="molecule type" value="Genomic_DNA"/>
</dbReference>
<dbReference type="Gene3D" id="1.10.8.60">
    <property type="match status" value="1"/>
</dbReference>
<dbReference type="PROSITE" id="PS50045">
    <property type="entry name" value="SIGMA54_INTERACT_4"/>
    <property type="match status" value="1"/>
</dbReference>
<dbReference type="PANTHER" id="PTHR32071">
    <property type="entry name" value="TRANSCRIPTIONAL REGULATORY PROTEIN"/>
    <property type="match status" value="1"/>
</dbReference>
<proteinExistence type="predicted"/>
<evidence type="ECO:0000256" key="4">
    <source>
        <dbReference type="ARBA" id="ARBA00023125"/>
    </source>
</evidence>
<keyword evidence="3" id="KW-0902">Two-component regulatory system</keyword>
<evidence type="ECO:0000313" key="8">
    <source>
        <dbReference type="Proteomes" id="UP001595453"/>
    </source>
</evidence>
<dbReference type="PANTHER" id="PTHR32071:SF95">
    <property type="entry name" value="DNA-BINDING TRANSCRIPTIONAL REGULATOR NTRC"/>
    <property type="match status" value="1"/>
</dbReference>
<keyword evidence="1" id="KW-0547">Nucleotide-binding</keyword>
<dbReference type="InterPro" id="IPR003593">
    <property type="entry name" value="AAA+_ATPase"/>
</dbReference>
<comment type="caution">
    <text evidence="7">The sequence shown here is derived from an EMBL/GenBank/DDBJ whole genome shotgun (WGS) entry which is preliminary data.</text>
</comment>
<dbReference type="Proteomes" id="UP001595453">
    <property type="component" value="Unassembled WGS sequence"/>
</dbReference>
<evidence type="ECO:0000313" key="7">
    <source>
        <dbReference type="EMBL" id="MFC3033253.1"/>
    </source>
</evidence>
<keyword evidence="5" id="KW-0010">Activator</keyword>
<accession>A0ABV7CKW5</accession>
<dbReference type="InterPro" id="IPR027417">
    <property type="entry name" value="P-loop_NTPase"/>
</dbReference>
<name>A0ABV7CKW5_9GAMM</name>
<evidence type="ECO:0000256" key="2">
    <source>
        <dbReference type="ARBA" id="ARBA00022840"/>
    </source>
</evidence>
<keyword evidence="2" id="KW-0067">ATP-binding</keyword>
<dbReference type="Pfam" id="PF00158">
    <property type="entry name" value="Sigma54_activat"/>
    <property type="match status" value="1"/>
</dbReference>
<evidence type="ECO:0000256" key="1">
    <source>
        <dbReference type="ARBA" id="ARBA00022741"/>
    </source>
</evidence>